<evidence type="ECO:0000259" key="14">
    <source>
        <dbReference type="PROSITE" id="PS50885"/>
    </source>
</evidence>
<reference evidence="16" key="1">
    <citation type="journal article" date="2019" name="Int. J. Syst. Evol. Microbiol.">
        <title>The Global Catalogue of Microorganisms (GCM) 10K type strain sequencing project: providing services to taxonomists for standard genome sequencing and annotation.</title>
        <authorList>
            <consortium name="The Broad Institute Genomics Platform"/>
            <consortium name="The Broad Institute Genome Sequencing Center for Infectious Disease"/>
            <person name="Wu L."/>
            <person name="Ma J."/>
        </authorList>
    </citation>
    <scope>NUCLEOTIDE SEQUENCE [LARGE SCALE GENOMIC DNA]</scope>
    <source>
        <strain evidence="16">CCUG 57942</strain>
    </source>
</reference>
<evidence type="ECO:0000256" key="7">
    <source>
        <dbReference type="ARBA" id="ARBA00022692"/>
    </source>
</evidence>
<keyword evidence="11 12" id="KW-0472">Membrane</keyword>
<evidence type="ECO:0000259" key="13">
    <source>
        <dbReference type="PROSITE" id="PS50109"/>
    </source>
</evidence>
<evidence type="ECO:0000256" key="11">
    <source>
        <dbReference type="ARBA" id="ARBA00023136"/>
    </source>
</evidence>
<protein>
    <recommendedName>
        <fullName evidence="3">histidine kinase</fullName>
        <ecNumber evidence="3">2.7.13.3</ecNumber>
    </recommendedName>
</protein>
<comment type="subcellular location">
    <subcellularLocation>
        <location evidence="2">Cell membrane</location>
        <topology evidence="2">Multi-pass membrane protein</topology>
    </subcellularLocation>
</comment>
<evidence type="ECO:0000256" key="4">
    <source>
        <dbReference type="ARBA" id="ARBA00022475"/>
    </source>
</evidence>
<dbReference type="PANTHER" id="PTHR45436:SF10">
    <property type="entry name" value="HISTIDINE KINASE"/>
    <property type="match status" value="1"/>
</dbReference>
<keyword evidence="6 15" id="KW-0808">Transferase</keyword>
<dbReference type="InterPro" id="IPR029151">
    <property type="entry name" value="Sensor-like_sf"/>
</dbReference>
<evidence type="ECO:0000256" key="6">
    <source>
        <dbReference type="ARBA" id="ARBA00022679"/>
    </source>
</evidence>
<dbReference type="Gene3D" id="1.10.287.130">
    <property type="match status" value="1"/>
</dbReference>
<dbReference type="InterPro" id="IPR003660">
    <property type="entry name" value="HAMP_dom"/>
</dbReference>
<dbReference type="PANTHER" id="PTHR45436">
    <property type="entry name" value="SENSOR HISTIDINE KINASE YKOH"/>
    <property type="match status" value="1"/>
</dbReference>
<keyword evidence="8 15" id="KW-0418">Kinase</keyword>
<evidence type="ECO:0000313" key="15">
    <source>
        <dbReference type="EMBL" id="MFD2159869.1"/>
    </source>
</evidence>
<dbReference type="Proteomes" id="UP001597389">
    <property type="component" value="Unassembled WGS sequence"/>
</dbReference>
<dbReference type="GO" id="GO:0004673">
    <property type="term" value="F:protein histidine kinase activity"/>
    <property type="evidence" value="ECO:0007669"/>
    <property type="project" value="UniProtKB-EC"/>
</dbReference>
<evidence type="ECO:0000313" key="16">
    <source>
        <dbReference type="Proteomes" id="UP001597389"/>
    </source>
</evidence>
<dbReference type="EMBL" id="JBHUJB010000054">
    <property type="protein sequence ID" value="MFD2159869.1"/>
    <property type="molecule type" value="Genomic_DNA"/>
</dbReference>
<dbReference type="RefSeq" id="WP_377090996.1">
    <property type="nucleotide sequence ID" value="NZ_JBHSJL010000014.1"/>
</dbReference>
<dbReference type="SUPFAM" id="SSF103190">
    <property type="entry name" value="Sensory domain-like"/>
    <property type="match status" value="1"/>
</dbReference>
<dbReference type="InterPro" id="IPR003594">
    <property type="entry name" value="HATPase_dom"/>
</dbReference>
<evidence type="ECO:0000256" key="8">
    <source>
        <dbReference type="ARBA" id="ARBA00022777"/>
    </source>
</evidence>
<sequence length="485" mass="54156">MKFDITAPMRITRIVVFLVVYITALGFYSLYRNLTDSLEAQTFQATEEVMVETAHIFAAHIETLVDDSNSIDPEALAPSFNKAKRHEFIADIFGHEKTTIGLGYYLTDDKGIILYDSDRPNRIGKDFSDFNDVHLALKDEYAVRSSRDDESNSTSSILYVASPIKNSQGNILGVLSLYKPQNDVRPFIERRHRSILLALALIGTGIAAFTIAVFVWLFRPLGKLTEYARAITRGERPRYPKLGKGREANTLGRALRDMRASLDGRRYMEQYTQMLTHELKSPIAAIQGASELLQEEMPPEQRAKFLANIRQETQRSTDIIDGLLKLSRLEAKDALLQLHPIDPLTLLNESAKCVQVRLTPKNLTLQIESHAHSPLMGETMMLETAIINLLENAIEFSPHASTIHLTITESEKDHSISVRDHGPGLADFAQERAFEHFFSLRENGKGSGLGLVFVKEVANLHSGEASLHNHPEGGAIATLILPKSA</sequence>
<dbReference type="InterPro" id="IPR050428">
    <property type="entry name" value="TCS_sensor_his_kinase"/>
</dbReference>
<dbReference type="SUPFAM" id="SSF47384">
    <property type="entry name" value="Homodimeric domain of signal transducing histidine kinase"/>
    <property type="match status" value="1"/>
</dbReference>
<evidence type="ECO:0000256" key="5">
    <source>
        <dbReference type="ARBA" id="ARBA00022553"/>
    </source>
</evidence>
<keyword evidence="16" id="KW-1185">Reference proteome</keyword>
<comment type="caution">
    <text evidence="15">The sequence shown here is derived from an EMBL/GenBank/DDBJ whole genome shotgun (WGS) entry which is preliminary data.</text>
</comment>
<dbReference type="Gene3D" id="3.30.565.10">
    <property type="entry name" value="Histidine kinase-like ATPase, C-terminal domain"/>
    <property type="match status" value="1"/>
</dbReference>
<dbReference type="CDD" id="cd00075">
    <property type="entry name" value="HATPase"/>
    <property type="match status" value="1"/>
</dbReference>
<gene>
    <name evidence="15" type="primary">creC</name>
    <name evidence="15" type="ORF">ACFSW8_13255</name>
</gene>
<dbReference type="SMART" id="SM00388">
    <property type="entry name" value="HisKA"/>
    <property type="match status" value="1"/>
</dbReference>
<dbReference type="SUPFAM" id="SSF55874">
    <property type="entry name" value="ATPase domain of HSP90 chaperone/DNA topoisomerase II/histidine kinase"/>
    <property type="match status" value="1"/>
</dbReference>
<dbReference type="CDD" id="cd00082">
    <property type="entry name" value="HisKA"/>
    <property type="match status" value="1"/>
</dbReference>
<name>A0ABW4ZDA9_9BACT</name>
<keyword evidence="10" id="KW-0902">Two-component regulatory system</keyword>
<feature type="domain" description="Histidine kinase" evidence="13">
    <location>
        <begin position="274"/>
        <end position="485"/>
    </location>
</feature>
<keyword evidence="9 12" id="KW-1133">Transmembrane helix</keyword>
<dbReference type="Pfam" id="PF00512">
    <property type="entry name" value="HisKA"/>
    <property type="match status" value="1"/>
</dbReference>
<evidence type="ECO:0000256" key="10">
    <source>
        <dbReference type="ARBA" id="ARBA00023012"/>
    </source>
</evidence>
<dbReference type="PROSITE" id="PS50109">
    <property type="entry name" value="HIS_KIN"/>
    <property type="match status" value="1"/>
</dbReference>
<evidence type="ECO:0000256" key="12">
    <source>
        <dbReference type="SAM" id="Phobius"/>
    </source>
</evidence>
<dbReference type="InterPro" id="IPR003661">
    <property type="entry name" value="HisK_dim/P_dom"/>
</dbReference>
<evidence type="ECO:0000256" key="2">
    <source>
        <dbReference type="ARBA" id="ARBA00004651"/>
    </source>
</evidence>
<dbReference type="Pfam" id="PF02518">
    <property type="entry name" value="HATPase_c"/>
    <property type="match status" value="1"/>
</dbReference>
<dbReference type="EC" id="2.7.13.3" evidence="3"/>
<dbReference type="InterPro" id="IPR036097">
    <property type="entry name" value="HisK_dim/P_sf"/>
</dbReference>
<proteinExistence type="predicted"/>
<dbReference type="InterPro" id="IPR036890">
    <property type="entry name" value="HATPase_C_sf"/>
</dbReference>
<dbReference type="NCBIfam" id="NF008312">
    <property type="entry name" value="PRK11100.1"/>
    <property type="match status" value="1"/>
</dbReference>
<feature type="transmembrane region" description="Helical" evidence="12">
    <location>
        <begin position="195"/>
        <end position="218"/>
    </location>
</feature>
<keyword evidence="7 12" id="KW-0812">Transmembrane</keyword>
<dbReference type="SMART" id="SM00387">
    <property type="entry name" value="HATPase_c"/>
    <property type="match status" value="1"/>
</dbReference>
<dbReference type="Gene3D" id="6.10.340.10">
    <property type="match status" value="1"/>
</dbReference>
<feature type="transmembrane region" description="Helical" evidence="12">
    <location>
        <begin position="12"/>
        <end position="31"/>
    </location>
</feature>
<dbReference type="InterPro" id="IPR005467">
    <property type="entry name" value="His_kinase_dom"/>
</dbReference>
<evidence type="ECO:0000256" key="9">
    <source>
        <dbReference type="ARBA" id="ARBA00022989"/>
    </source>
</evidence>
<feature type="domain" description="HAMP" evidence="14">
    <location>
        <begin position="215"/>
        <end position="267"/>
    </location>
</feature>
<evidence type="ECO:0000256" key="3">
    <source>
        <dbReference type="ARBA" id="ARBA00012438"/>
    </source>
</evidence>
<evidence type="ECO:0000256" key="1">
    <source>
        <dbReference type="ARBA" id="ARBA00000085"/>
    </source>
</evidence>
<accession>A0ABW4ZDA9</accession>
<comment type="catalytic activity">
    <reaction evidence="1">
        <text>ATP + protein L-histidine = ADP + protein N-phospho-L-histidine.</text>
        <dbReference type="EC" id="2.7.13.3"/>
    </reaction>
</comment>
<dbReference type="InterPro" id="IPR004358">
    <property type="entry name" value="Sig_transdc_His_kin-like_C"/>
</dbReference>
<keyword evidence="4" id="KW-1003">Cell membrane</keyword>
<organism evidence="15 16">
    <name type="scientific">Rubritalea tangerina</name>
    <dbReference type="NCBI Taxonomy" id="430798"/>
    <lineage>
        <taxon>Bacteria</taxon>
        <taxon>Pseudomonadati</taxon>
        <taxon>Verrucomicrobiota</taxon>
        <taxon>Verrucomicrobiia</taxon>
        <taxon>Verrucomicrobiales</taxon>
        <taxon>Rubritaleaceae</taxon>
        <taxon>Rubritalea</taxon>
    </lineage>
</organism>
<dbReference type="Gene3D" id="3.30.450.20">
    <property type="entry name" value="PAS domain"/>
    <property type="match status" value="1"/>
</dbReference>
<dbReference type="PRINTS" id="PR00344">
    <property type="entry name" value="BCTRLSENSOR"/>
</dbReference>
<keyword evidence="5" id="KW-0597">Phosphoprotein</keyword>
<dbReference type="PROSITE" id="PS50885">
    <property type="entry name" value="HAMP"/>
    <property type="match status" value="1"/>
</dbReference>